<evidence type="ECO:0000313" key="8">
    <source>
        <dbReference type="Proteomes" id="UP000006250"/>
    </source>
</evidence>
<evidence type="ECO:0000313" key="7">
    <source>
        <dbReference type="EMBL" id="EFL51553.1"/>
    </source>
</evidence>
<dbReference type="CDD" id="cd02932">
    <property type="entry name" value="OYE_YqiM_FMN"/>
    <property type="match status" value="1"/>
</dbReference>
<dbReference type="Proteomes" id="UP000006250">
    <property type="component" value="Unassembled WGS sequence"/>
</dbReference>
<feature type="domain" description="NADH:flavin oxidoreductase/NADH oxidase N-terminal" evidence="6">
    <location>
        <begin position="4"/>
        <end position="338"/>
    </location>
</feature>
<dbReference type="eggNOG" id="COG1902">
    <property type="taxonomic scope" value="Bacteria"/>
</dbReference>
<name>E1JVR5_SOLFR</name>
<evidence type="ECO:0000256" key="2">
    <source>
        <dbReference type="ARBA" id="ARBA00022630"/>
    </source>
</evidence>
<dbReference type="GO" id="GO:0050661">
    <property type="term" value="F:NADP binding"/>
    <property type="evidence" value="ECO:0007669"/>
    <property type="project" value="InterPro"/>
</dbReference>
<gene>
    <name evidence="7" type="ORF">DesfrDRAFT_1714</name>
</gene>
<keyword evidence="4" id="KW-0521">NADP</keyword>
<dbReference type="STRING" id="596151.DesfrDRAFT_1714"/>
<dbReference type="RefSeq" id="WP_005992969.1">
    <property type="nucleotide sequence ID" value="NZ_AECZ01000009.1"/>
</dbReference>
<keyword evidence="8" id="KW-1185">Reference proteome</keyword>
<dbReference type="InterPro" id="IPR044152">
    <property type="entry name" value="YqjM-like"/>
</dbReference>
<evidence type="ECO:0000256" key="5">
    <source>
        <dbReference type="ARBA" id="ARBA00023002"/>
    </source>
</evidence>
<evidence type="ECO:0000256" key="3">
    <source>
        <dbReference type="ARBA" id="ARBA00022643"/>
    </source>
</evidence>
<dbReference type="OrthoDB" id="9784632at2"/>
<dbReference type="PANTHER" id="PTHR43303:SF4">
    <property type="entry name" value="NADPH DEHYDROGENASE C23G7.10C-RELATED"/>
    <property type="match status" value="1"/>
</dbReference>
<comment type="cofactor">
    <cofactor evidence="1">
        <name>FMN</name>
        <dbReference type="ChEBI" id="CHEBI:58210"/>
    </cofactor>
</comment>
<keyword evidence="2" id="KW-0285">Flavoprotein</keyword>
<proteinExistence type="predicted"/>
<dbReference type="GO" id="GO:0003959">
    <property type="term" value="F:NADPH dehydrogenase activity"/>
    <property type="evidence" value="ECO:0007669"/>
    <property type="project" value="InterPro"/>
</dbReference>
<dbReference type="Pfam" id="PF00724">
    <property type="entry name" value="Oxidored_FMN"/>
    <property type="match status" value="1"/>
</dbReference>
<organism evidence="7 8">
    <name type="scientific">Solidesulfovibrio fructosivorans JJ]</name>
    <dbReference type="NCBI Taxonomy" id="596151"/>
    <lineage>
        <taxon>Bacteria</taxon>
        <taxon>Pseudomonadati</taxon>
        <taxon>Thermodesulfobacteriota</taxon>
        <taxon>Desulfovibrionia</taxon>
        <taxon>Desulfovibrionales</taxon>
        <taxon>Desulfovibrionaceae</taxon>
        <taxon>Solidesulfovibrio</taxon>
    </lineage>
</organism>
<dbReference type="AlphaFoldDB" id="E1JVR5"/>
<dbReference type="InterPro" id="IPR001155">
    <property type="entry name" value="OxRdtase_FMN_N"/>
</dbReference>
<dbReference type="SUPFAM" id="SSF51395">
    <property type="entry name" value="FMN-linked oxidoreductases"/>
    <property type="match status" value="1"/>
</dbReference>
<accession>E1JVR5</accession>
<evidence type="ECO:0000256" key="4">
    <source>
        <dbReference type="ARBA" id="ARBA00022857"/>
    </source>
</evidence>
<dbReference type="GO" id="GO:0010181">
    <property type="term" value="F:FMN binding"/>
    <property type="evidence" value="ECO:0007669"/>
    <property type="project" value="InterPro"/>
</dbReference>
<keyword evidence="5" id="KW-0560">Oxidoreductase</keyword>
<sequence length="364" mass="39400">MSVLFSPVKIGPRTLKNRIIIAPMCQYSAENGHPTYWHAMHLGHLAISGAGALIIEATAVEPQGRISAQDLGLWSKAHEDSLRRTLTAVRACASIPILVQLAHAGRKASTANPWEGGAQIPPDHGGWAPEAPSAIPYEPEEIPPHALDAAGLDRIEQAFVDAAKRADALDLAGVEIHCAHGYLLHQFLSPLSNTRDDDCGGSLENRMCFPLRIVKAVRKALPRNRILGIRISATDWVPGGWDIEDSVAFAREIKKLGCDYIHVSSGGLSPKQQIPLAPGYQAPFAERIRRETGLPTIAVGLITDPALAETIVVTGQADMVALARGMLYDPRWPWHAAAALGDKVDAPDQYLRCEPHGLKGLFRR</sequence>
<protein>
    <submittedName>
        <fullName evidence="7">NADH:flavin oxidoreductase/NADH oxidase</fullName>
    </submittedName>
</protein>
<dbReference type="PANTHER" id="PTHR43303">
    <property type="entry name" value="NADPH DEHYDROGENASE C23G7.10C-RELATED"/>
    <property type="match status" value="1"/>
</dbReference>
<comment type="caution">
    <text evidence="7">The sequence shown here is derived from an EMBL/GenBank/DDBJ whole genome shotgun (WGS) entry which is preliminary data.</text>
</comment>
<dbReference type="EMBL" id="AECZ01000009">
    <property type="protein sequence ID" value="EFL51553.1"/>
    <property type="molecule type" value="Genomic_DNA"/>
</dbReference>
<reference evidence="7 8" key="1">
    <citation type="submission" date="2010-08" db="EMBL/GenBank/DDBJ databases">
        <title>The draft genome of Desulfovibrio fructosovorans JJ.</title>
        <authorList>
            <consortium name="US DOE Joint Genome Institute (JGI-PGF)"/>
            <person name="Lucas S."/>
            <person name="Copeland A."/>
            <person name="Lapidus A."/>
            <person name="Cheng J.-F."/>
            <person name="Bruce D."/>
            <person name="Goodwin L."/>
            <person name="Pitluck S."/>
            <person name="Land M.L."/>
            <person name="Hauser L."/>
            <person name="Chang Y.-J."/>
            <person name="Jeffries C."/>
            <person name="Wall J.D."/>
            <person name="Stahl D.A."/>
            <person name="Arkin A.P."/>
            <person name="Dehal P."/>
            <person name="Stolyar S.M."/>
            <person name="Hazen T.C."/>
            <person name="Woyke T.J."/>
        </authorList>
    </citation>
    <scope>NUCLEOTIDE SEQUENCE [LARGE SCALE GENOMIC DNA]</scope>
    <source>
        <strain evidence="7 8">JJ</strain>
    </source>
</reference>
<keyword evidence="3" id="KW-0288">FMN</keyword>
<evidence type="ECO:0000256" key="1">
    <source>
        <dbReference type="ARBA" id="ARBA00001917"/>
    </source>
</evidence>
<dbReference type="Gene3D" id="3.20.20.70">
    <property type="entry name" value="Aldolase class I"/>
    <property type="match status" value="1"/>
</dbReference>
<evidence type="ECO:0000259" key="6">
    <source>
        <dbReference type="Pfam" id="PF00724"/>
    </source>
</evidence>
<dbReference type="InterPro" id="IPR013785">
    <property type="entry name" value="Aldolase_TIM"/>
</dbReference>